<accession>A0A250G4W4</accession>
<evidence type="ECO:0000259" key="3">
    <source>
        <dbReference type="Pfam" id="PF00535"/>
    </source>
</evidence>
<dbReference type="EMBL" id="CP022388">
    <property type="protein sequence ID" value="ATA91276.1"/>
    <property type="molecule type" value="Genomic_DNA"/>
</dbReference>
<evidence type="ECO:0000313" key="5">
    <source>
        <dbReference type="Proteomes" id="UP000243136"/>
    </source>
</evidence>
<dbReference type="AlphaFoldDB" id="A0A250G4W4"/>
<gene>
    <name evidence="4" type="ORF">CGC56_03300</name>
</gene>
<keyword evidence="2" id="KW-0812">Transmembrane</keyword>
<dbReference type="InterPro" id="IPR001173">
    <property type="entry name" value="Glyco_trans_2-like"/>
</dbReference>
<feature type="transmembrane region" description="Helical" evidence="2">
    <location>
        <begin position="194"/>
        <end position="212"/>
    </location>
</feature>
<dbReference type="PANTHER" id="PTHR43630:SF2">
    <property type="entry name" value="GLYCOSYLTRANSFERASE"/>
    <property type="match status" value="1"/>
</dbReference>
<evidence type="ECO:0000313" key="4">
    <source>
        <dbReference type="EMBL" id="ATA91276.1"/>
    </source>
</evidence>
<protein>
    <submittedName>
        <fullName evidence="4">Glycosyl transferase family 2</fullName>
    </submittedName>
</protein>
<dbReference type="Pfam" id="PF00535">
    <property type="entry name" value="Glycos_transf_2"/>
    <property type="match status" value="1"/>
</dbReference>
<feature type="domain" description="Glycosyltransferase 2-like" evidence="3">
    <location>
        <begin position="4"/>
        <end position="135"/>
    </location>
</feature>
<organism evidence="4 5">
    <name type="scientific">Capnocytophaga canimorsus</name>
    <dbReference type="NCBI Taxonomy" id="28188"/>
    <lineage>
        <taxon>Bacteria</taxon>
        <taxon>Pseudomonadati</taxon>
        <taxon>Bacteroidota</taxon>
        <taxon>Flavobacteriia</taxon>
        <taxon>Flavobacteriales</taxon>
        <taxon>Flavobacteriaceae</taxon>
        <taxon>Capnocytophaga</taxon>
    </lineage>
</organism>
<reference evidence="5" key="1">
    <citation type="submission" date="2017-06" db="EMBL/GenBank/DDBJ databases">
        <title>Capnocytophaga spp. assemblies.</title>
        <authorList>
            <person name="Gulvik C.A."/>
        </authorList>
    </citation>
    <scope>NUCLEOTIDE SEQUENCE [LARGE SCALE GENOMIC DNA]</scope>
    <source>
        <strain evidence="5">H5594</strain>
    </source>
</reference>
<evidence type="ECO:0000256" key="2">
    <source>
        <dbReference type="SAM" id="Phobius"/>
    </source>
</evidence>
<dbReference type="InterPro" id="IPR029044">
    <property type="entry name" value="Nucleotide-diphossugar_trans"/>
</dbReference>
<comment type="similarity">
    <text evidence="1">Belongs to the glycosyltransferase 2 family. WaaE/KdtX subfamily.</text>
</comment>
<name>A0A250G4W4_9FLAO</name>
<keyword evidence="2" id="KW-0472">Membrane</keyword>
<evidence type="ECO:0000256" key="1">
    <source>
        <dbReference type="ARBA" id="ARBA00038494"/>
    </source>
</evidence>
<dbReference type="GO" id="GO:0016740">
    <property type="term" value="F:transferase activity"/>
    <property type="evidence" value="ECO:0007669"/>
    <property type="project" value="UniProtKB-KW"/>
</dbReference>
<sequence>MKISVVINTYNAEKHLQAVLETVKDFDEIVVCDMYSTDKTIDIATKYNCKIVYHQNTGYAEPARNFAISQAKNEWILVIDADETIPPKLKKYLYSIIETPDLGGVYIPFKNYFINKWIRSAYPDYKLRFFRKEGAFWPPEVHSTVKVQGKIIKVPRNQTNLASEHLANDSITTILQKNNTYSTAEIVRKKDKKITWFLLICSPFFWFIKFYFIKKGFLDGKRGFIFAVLKSQYKFLCLAKVYEYQSLNNKKNEDLRD</sequence>
<keyword evidence="4" id="KW-0808">Transferase</keyword>
<keyword evidence="2" id="KW-1133">Transmembrane helix</keyword>
<dbReference type="Proteomes" id="UP000243136">
    <property type="component" value="Chromosome"/>
</dbReference>
<dbReference type="Gene3D" id="3.90.550.10">
    <property type="entry name" value="Spore Coat Polysaccharide Biosynthesis Protein SpsA, Chain A"/>
    <property type="match status" value="1"/>
</dbReference>
<dbReference type="PANTHER" id="PTHR43630">
    <property type="entry name" value="POLY-BETA-1,6-N-ACETYL-D-GLUCOSAMINE SYNTHASE"/>
    <property type="match status" value="1"/>
</dbReference>
<dbReference type="SUPFAM" id="SSF53448">
    <property type="entry name" value="Nucleotide-diphospho-sugar transferases"/>
    <property type="match status" value="1"/>
</dbReference>
<dbReference type="CDD" id="cd02511">
    <property type="entry name" value="Beta4Glucosyltransferase"/>
    <property type="match status" value="1"/>
</dbReference>
<proteinExistence type="inferred from homology"/>
<dbReference type="RefSeq" id="WP_095916835.1">
    <property type="nucleotide sequence ID" value="NZ_CP022388.1"/>
</dbReference>